<sequence length="116" mass="12893">MKSYETYVKTRAARKEAENWMANARKIDSQSNTPYSLTGLKFSAEYCGQAYAGANNYHKSPEAFNQAMQEVIADNFNALSAKALNRMMERERLALIACEDEVVSVQADIAAAKETA</sequence>
<dbReference type="RefSeq" id="WP_243604897.1">
    <property type="nucleotide sequence ID" value="NZ_JALGRD010000002.1"/>
</dbReference>
<dbReference type="EMBL" id="JALGRD010000002">
    <property type="protein sequence ID" value="MCJ0972713.1"/>
    <property type="molecule type" value="Genomic_DNA"/>
</dbReference>
<protein>
    <submittedName>
        <fullName evidence="1">Uncharacterized protein</fullName>
    </submittedName>
</protein>
<dbReference type="Proteomes" id="UP001139682">
    <property type="component" value="Unassembled WGS sequence"/>
</dbReference>
<evidence type="ECO:0000313" key="1">
    <source>
        <dbReference type="EMBL" id="MCJ0972713.1"/>
    </source>
</evidence>
<organism evidence="1 2">
    <name type="scientific">Stutzerimonas marianensis</name>
    <dbReference type="NCBI Taxonomy" id="2929513"/>
    <lineage>
        <taxon>Bacteria</taxon>
        <taxon>Pseudomonadati</taxon>
        <taxon>Pseudomonadota</taxon>
        <taxon>Gammaproteobacteria</taxon>
        <taxon>Pseudomonadales</taxon>
        <taxon>Pseudomonadaceae</taxon>
        <taxon>Stutzerimonas</taxon>
    </lineage>
</organism>
<accession>A0A9X1W7A8</accession>
<keyword evidence="2" id="KW-1185">Reference proteome</keyword>
<proteinExistence type="predicted"/>
<comment type="caution">
    <text evidence="1">The sequence shown here is derived from an EMBL/GenBank/DDBJ whole genome shotgun (WGS) entry which is preliminary data.</text>
</comment>
<evidence type="ECO:0000313" key="2">
    <source>
        <dbReference type="Proteomes" id="UP001139682"/>
    </source>
</evidence>
<reference evidence="1" key="1">
    <citation type="submission" date="2022-03" db="EMBL/GenBank/DDBJ databases">
        <title>Pseudomonas marianensis sp. nov., a marine bacterium isolated from deep-sea sediments of the Mariana Trench.</title>
        <authorList>
            <person name="Wei Y."/>
        </authorList>
    </citation>
    <scope>NUCLEOTIDE SEQUENCE</scope>
    <source>
        <strain evidence="1">PS1</strain>
    </source>
</reference>
<gene>
    <name evidence="1" type="ORF">MST27_04945</name>
</gene>
<dbReference type="AlphaFoldDB" id="A0A9X1W7A8"/>
<name>A0A9X1W7A8_9GAMM</name>